<gene>
    <name evidence="1" type="ORF">POTOM_026401</name>
</gene>
<comment type="caution">
    <text evidence="1">The sequence shown here is derived from an EMBL/GenBank/DDBJ whole genome shotgun (WGS) entry which is preliminary data.</text>
</comment>
<keyword evidence="2" id="KW-1185">Reference proteome</keyword>
<dbReference type="PANTHER" id="PTHR23315:SF254">
    <property type="entry name" value="KINESIN-ASSOCIATED PROTEIN"/>
    <property type="match status" value="1"/>
</dbReference>
<sequence>MAVTRQIIDRETIKSTFSRPRGNPASTRRCDSLYMYSFQNPNLCLVGLLGELGANCFHGFCADPFLFATAPISRIVDCALRDLRCKCRNIFLIKVTEMDAFSDMETIHHLNSIILSTSSPEINRLVCSLICSLAMLDKNKAKFGVAGTVQVLVSAISGPRCPASHHLLSSLAELVQFHGNCTVAVRSGAVQVLIGVVESTDGEDLAGTSLAVLGHVARFNEGLNALIRTDQIVSSMLNVLRGRCLLSKEGAAEILLRLFDESEGCIRDAFRLPEFSSVLADISVRGSSKAREKANQLLKKMVDANLDPYTDGNSLFLPWYQ</sequence>
<accession>A0A8X7ZMT0</accession>
<name>A0A8X7ZMT0_POPTO</name>
<reference evidence="1" key="1">
    <citation type="journal article" date="2020" name="bioRxiv">
        <title>Hybrid origin of Populus tomentosa Carr. identified through genome sequencing and phylogenomic analysis.</title>
        <authorList>
            <person name="An X."/>
            <person name="Gao K."/>
            <person name="Chen Z."/>
            <person name="Li J."/>
            <person name="Yang X."/>
            <person name="Yang X."/>
            <person name="Zhou J."/>
            <person name="Guo T."/>
            <person name="Zhao T."/>
            <person name="Huang S."/>
            <person name="Miao D."/>
            <person name="Khan W.U."/>
            <person name="Rao P."/>
            <person name="Ye M."/>
            <person name="Lei B."/>
            <person name="Liao W."/>
            <person name="Wang J."/>
            <person name="Ji L."/>
            <person name="Li Y."/>
            <person name="Guo B."/>
            <person name="Mustafa N.S."/>
            <person name="Li S."/>
            <person name="Yun Q."/>
            <person name="Keller S.R."/>
            <person name="Mao J."/>
            <person name="Zhang R."/>
            <person name="Strauss S.H."/>
        </authorList>
    </citation>
    <scope>NUCLEOTIDE SEQUENCE</scope>
    <source>
        <strain evidence="1">GM15</strain>
        <tissue evidence="1">Leaf</tissue>
    </source>
</reference>
<organism evidence="1 2">
    <name type="scientific">Populus tomentosa</name>
    <name type="common">Chinese white poplar</name>
    <dbReference type="NCBI Taxonomy" id="118781"/>
    <lineage>
        <taxon>Eukaryota</taxon>
        <taxon>Viridiplantae</taxon>
        <taxon>Streptophyta</taxon>
        <taxon>Embryophyta</taxon>
        <taxon>Tracheophyta</taxon>
        <taxon>Spermatophyta</taxon>
        <taxon>Magnoliopsida</taxon>
        <taxon>eudicotyledons</taxon>
        <taxon>Gunneridae</taxon>
        <taxon>Pentapetalae</taxon>
        <taxon>rosids</taxon>
        <taxon>fabids</taxon>
        <taxon>Malpighiales</taxon>
        <taxon>Salicaceae</taxon>
        <taxon>Saliceae</taxon>
        <taxon>Populus</taxon>
    </lineage>
</organism>
<proteinExistence type="predicted"/>
<evidence type="ECO:0000313" key="1">
    <source>
        <dbReference type="EMBL" id="KAG6770712.1"/>
    </source>
</evidence>
<evidence type="ECO:0008006" key="3">
    <source>
        <dbReference type="Google" id="ProtNLM"/>
    </source>
</evidence>
<dbReference type="AlphaFoldDB" id="A0A8X7ZMT0"/>
<dbReference type="Proteomes" id="UP000886885">
    <property type="component" value="Chromosome 6D"/>
</dbReference>
<protein>
    <recommendedName>
        <fullName evidence="3">ARM repeat superfamily protein</fullName>
    </recommendedName>
</protein>
<evidence type="ECO:0000313" key="2">
    <source>
        <dbReference type="Proteomes" id="UP000886885"/>
    </source>
</evidence>
<dbReference type="PANTHER" id="PTHR23315">
    <property type="entry name" value="U BOX DOMAIN-CONTAINING"/>
    <property type="match status" value="1"/>
</dbReference>
<dbReference type="OrthoDB" id="7537227at2759"/>
<dbReference type="EMBL" id="JAAWWB010000012">
    <property type="protein sequence ID" value="KAG6770712.1"/>
    <property type="molecule type" value="Genomic_DNA"/>
</dbReference>